<evidence type="ECO:0000256" key="1">
    <source>
        <dbReference type="SAM" id="MobiDB-lite"/>
    </source>
</evidence>
<protein>
    <submittedName>
        <fullName evidence="3">Uncharacterized protein</fullName>
    </submittedName>
</protein>
<proteinExistence type="predicted"/>
<keyword evidence="4" id="KW-1185">Reference proteome</keyword>
<dbReference type="Proteomes" id="UP000092666">
    <property type="component" value="Unassembled WGS sequence"/>
</dbReference>
<sequence length="276" mass="29344">MSLRAGSQVRGPGGSGDETELDSNLGQTRLRNTQRERSGDNPFGDHEYPLQDLPGRGVNDPGHTGTETSAQERRSYPTDSEARNTASGRNSDPTTSATIARRRLCPSIPMSARTKQRLSTAGTCFGVAALTTGVTVAIWAAVKTRQLIESQDRTISYLLSDRKTLVDGLKNCQNDLRRVSQELAYASGNYSQLESYLGSQNIAIPTDLSRPAQLTVKGPQASSQPAEATQPSDSESSQTSTAGQAIDPSSIVVTTSATALPSLASPSSRIARSFIV</sequence>
<feature type="region of interest" description="Disordered" evidence="1">
    <location>
        <begin position="1"/>
        <end position="103"/>
    </location>
</feature>
<feature type="compositionally biased region" description="Polar residues" evidence="1">
    <location>
        <begin position="83"/>
        <end position="98"/>
    </location>
</feature>
<feature type="transmembrane region" description="Helical" evidence="2">
    <location>
        <begin position="118"/>
        <end position="142"/>
    </location>
</feature>
<organism evidence="3 4">
    <name type="scientific">Kwoniella heveanensis BCC8398</name>
    <dbReference type="NCBI Taxonomy" id="1296120"/>
    <lineage>
        <taxon>Eukaryota</taxon>
        <taxon>Fungi</taxon>
        <taxon>Dikarya</taxon>
        <taxon>Basidiomycota</taxon>
        <taxon>Agaricomycotina</taxon>
        <taxon>Tremellomycetes</taxon>
        <taxon>Tremellales</taxon>
        <taxon>Cryptococcaceae</taxon>
        <taxon>Kwoniella</taxon>
    </lineage>
</organism>
<feature type="compositionally biased region" description="Polar residues" evidence="1">
    <location>
        <begin position="220"/>
        <end position="243"/>
    </location>
</feature>
<evidence type="ECO:0000313" key="4">
    <source>
        <dbReference type="Proteomes" id="UP000092666"/>
    </source>
</evidence>
<name>A0A1B9H339_9TREE</name>
<gene>
    <name evidence="3" type="ORF">I316_00815</name>
</gene>
<feature type="compositionally biased region" description="Polar residues" evidence="1">
    <location>
        <begin position="22"/>
        <end position="31"/>
    </location>
</feature>
<keyword evidence="2" id="KW-1133">Transmembrane helix</keyword>
<reference evidence="4" key="2">
    <citation type="submission" date="2013-12" db="EMBL/GenBank/DDBJ databases">
        <title>Evolution of pathogenesis and genome organization in the Tremellales.</title>
        <authorList>
            <person name="Cuomo C."/>
            <person name="Litvintseva A."/>
            <person name="Heitman J."/>
            <person name="Chen Y."/>
            <person name="Sun S."/>
            <person name="Springer D."/>
            <person name="Dromer F."/>
            <person name="Young S."/>
            <person name="Zeng Q."/>
            <person name="Chapman S."/>
            <person name="Gujja S."/>
            <person name="Saif S."/>
            <person name="Birren B."/>
        </authorList>
    </citation>
    <scope>NUCLEOTIDE SEQUENCE [LARGE SCALE GENOMIC DNA]</scope>
    <source>
        <strain evidence="4">BCC8398</strain>
    </source>
</reference>
<feature type="region of interest" description="Disordered" evidence="1">
    <location>
        <begin position="213"/>
        <end position="248"/>
    </location>
</feature>
<keyword evidence="2" id="KW-0472">Membrane</keyword>
<dbReference type="EMBL" id="KV700122">
    <property type="protein sequence ID" value="OCF37688.1"/>
    <property type="molecule type" value="Genomic_DNA"/>
</dbReference>
<keyword evidence="2" id="KW-0812">Transmembrane</keyword>
<reference evidence="3 4" key="1">
    <citation type="submission" date="2013-07" db="EMBL/GenBank/DDBJ databases">
        <title>The Genome Sequence of Cryptococcus heveanensis BCC8398.</title>
        <authorList>
            <consortium name="The Broad Institute Genome Sequencing Platform"/>
            <person name="Cuomo C."/>
            <person name="Litvintseva A."/>
            <person name="Chen Y."/>
            <person name="Heitman J."/>
            <person name="Sun S."/>
            <person name="Springer D."/>
            <person name="Dromer F."/>
            <person name="Young S.K."/>
            <person name="Zeng Q."/>
            <person name="Gargeya S."/>
            <person name="Fitzgerald M."/>
            <person name="Abouelleil A."/>
            <person name="Alvarado L."/>
            <person name="Berlin A.M."/>
            <person name="Chapman S.B."/>
            <person name="Dewar J."/>
            <person name="Goldberg J."/>
            <person name="Griggs A."/>
            <person name="Gujja S."/>
            <person name="Hansen M."/>
            <person name="Howarth C."/>
            <person name="Imamovic A."/>
            <person name="Larimer J."/>
            <person name="McCowan C."/>
            <person name="Murphy C."/>
            <person name="Pearson M."/>
            <person name="Priest M."/>
            <person name="Roberts A."/>
            <person name="Saif S."/>
            <person name="Shea T."/>
            <person name="Sykes S."/>
            <person name="Wortman J."/>
            <person name="Nusbaum C."/>
            <person name="Birren B."/>
        </authorList>
    </citation>
    <scope>NUCLEOTIDE SEQUENCE [LARGE SCALE GENOMIC DNA]</scope>
    <source>
        <strain evidence="3 4">BCC8398</strain>
    </source>
</reference>
<evidence type="ECO:0000256" key="2">
    <source>
        <dbReference type="SAM" id="Phobius"/>
    </source>
</evidence>
<feature type="compositionally biased region" description="Basic and acidic residues" evidence="1">
    <location>
        <begin position="70"/>
        <end position="82"/>
    </location>
</feature>
<feature type="compositionally biased region" description="Basic and acidic residues" evidence="1">
    <location>
        <begin position="33"/>
        <end position="49"/>
    </location>
</feature>
<accession>A0A1B9H339</accession>
<dbReference type="AlphaFoldDB" id="A0A1B9H339"/>
<evidence type="ECO:0000313" key="3">
    <source>
        <dbReference type="EMBL" id="OCF37688.1"/>
    </source>
</evidence>